<evidence type="ECO:0008006" key="4">
    <source>
        <dbReference type="Google" id="ProtNLM"/>
    </source>
</evidence>
<gene>
    <name evidence="1" type="ORF">SAMN05660860_01843</name>
    <name evidence="2" type="ORF">SAMN05660860_03501</name>
</gene>
<accession>A0A1G9XNX3</accession>
<feature type="non-terminal residue" evidence="2">
    <location>
        <position position="73"/>
    </location>
</feature>
<dbReference type="Proteomes" id="UP000182146">
    <property type="component" value="Unassembled WGS sequence"/>
</dbReference>
<dbReference type="AlphaFoldDB" id="A0A1G9XNX3"/>
<proteinExistence type="predicted"/>
<organism evidence="2 3">
    <name type="scientific">Geoalkalibacter ferrihydriticus</name>
    <dbReference type="NCBI Taxonomy" id="392333"/>
    <lineage>
        <taxon>Bacteria</taxon>
        <taxon>Pseudomonadati</taxon>
        <taxon>Thermodesulfobacteriota</taxon>
        <taxon>Desulfuromonadia</taxon>
        <taxon>Desulfuromonadales</taxon>
        <taxon>Geoalkalibacteraceae</taxon>
        <taxon>Geoalkalibacter</taxon>
    </lineage>
</organism>
<dbReference type="STRING" id="392333.SAMN05660860_01843"/>
<sequence>MLRMDQYEHIRTAYRVYGQTISEIARTTGHSRNTIRKALKQPYDGYSQRQHQPYPVLGAYLDIIDGWLREDQA</sequence>
<evidence type="ECO:0000313" key="3">
    <source>
        <dbReference type="Proteomes" id="UP000182146"/>
    </source>
</evidence>
<evidence type="ECO:0000313" key="2">
    <source>
        <dbReference type="EMBL" id="SDM98440.1"/>
    </source>
</evidence>
<dbReference type="EMBL" id="FNGU01000004">
    <property type="protein sequence ID" value="SDM12301.1"/>
    <property type="molecule type" value="Genomic_DNA"/>
</dbReference>
<reference evidence="2 3" key="1">
    <citation type="submission" date="2016-10" db="EMBL/GenBank/DDBJ databases">
        <authorList>
            <person name="de Groot N.N."/>
        </authorList>
    </citation>
    <scope>NUCLEOTIDE SEQUENCE [LARGE SCALE GENOMIC DNA]</scope>
    <source>
        <strain evidence="2 3">DSM 17813</strain>
    </source>
</reference>
<dbReference type="EMBL" id="FNGU01000021">
    <property type="protein sequence ID" value="SDM98440.1"/>
    <property type="molecule type" value="Genomic_DNA"/>
</dbReference>
<protein>
    <recommendedName>
        <fullName evidence="4">Helix-turn-helix domain-containing protein</fullName>
    </recommendedName>
</protein>
<evidence type="ECO:0000313" key="1">
    <source>
        <dbReference type="EMBL" id="SDM12301.1"/>
    </source>
</evidence>
<dbReference type="Gene3D" id="1.10.10.60">
    <property type="entry name" value="Homeodomain-like"/>
    <property type="match status" value="1"/>
</dbReference>
<name>A0A1G9XNX3_9BACT</name>